<dbReference type="Proteomes" id="UP000005551">
    <property type="component" value="Unassembled WGS sequence"/>
</dbReference>
<evidence type="ECO:0000313" key="3">
    <source>
        <dbReference type="Proteomes" id="UP000005551"/>
    </source>
</evidence>
<comment type="caution">
    <text evidence="2">The sequence shown here is derived from an EMBL/GenBank/DDBJ whole genome shotgun (WGS) entry which is preliminary data.</text>
</comment>
<evidence type="ECO:0000256" key="1">
    <source>
        <dbReference type="SAM" id="SignalP"/>
    </source>
</evidence>
<sequence length="171" mass="18601">MKDFFRTLRLLLLLSGLFLWHFSAQSQTFQEKDVVLNAGIGFGTVYSAGMGGTLPIGAGVEFGVTQLEKGVLGVGGEIGYAGFSGFSITYIGGRASYHFAELVDLEDDWDFYGGLGIYYRSFSTGFEGIRVGGIFPAFHAGARYYFSERLGAYGEIGNTYGWLNLGVVFKL</sequence>
<keyword evidence="3" id="KW-1185">Reference proteome</keyword>
<feature type="chain" id="PRO_5003700266" description="Outer membrane protein beta-barrel domain-containing protein" evidence="1">
    <location>
        <begin position="27"/>
        <end position="171"/>
    </location>
</feature>
<feature type="signal peptide" evidence="1">
    <location>
        <begin position="1"/>
        <end position="26"/>
    </location>
</feature>
<evidence type="ECO:0000313" key="2">
    <source>
        <dbReference type="EMBL" id="EIM76779.1"/>
    </source>
</evidence>
<gene>
    <name evidence="2" type="ORF">A3SI_08711</name>
</gene>
<accession>I5C4M7</accession>
<organism evidence="2 3">
    <name type="scientific">Nitritalea halalkaliphila LW7</name>
    <dbReference type="NCBI Taxonomy" id="1189621"/>
    <lineage>
        <taxon>Bacteria</taxon>
        <taxon>Pseudomonadati</taxon>
        <taxon>Bacteroidota</taxon>
        <taxon>Cytophagia</taxon>
        <taxon>Cytophagales</taxon>
        <taxon>Cyclobacteriaceae</taxon>
        <taxon>Nitritalea</taxon>
    </lineage>
</organism>
<evidence type="ECO:0008006" key="4">
    <source>
        <dbReference type="Google" id="ProtNLM"/>
    </source>
</evidence>
<dbReference type="AlphaFoldDB" id="I5C4M7"/>
<dbReference type="EMBL" id="AJYA01000018">
    <property type="protein sequence ID" value="EIM76779.1"/>
    <property type="molecule type" value="Genomic_DNA"/>
</dbReference>
<protein>
    <recommendedName>
        <fullName evidence="4">Outer membrane protein beta-barrel domain-containing protein</fullName>
    </recommendedName>
</protein>
<name>I5C4M7_9BACT</name>
<reference evidence="2 3" key="1">
    <citation type="submission" date="2012-05" db="EMBL/GenBank/DDBJ databases">
        <title>Genome sequence of Nitritalea halalkaliphila LW7.</title>
        <authorList>
            <person name="Jangir P.K."/>
            <person name="Singh A."/>
            <person name="Shivaji S."/>
            <person name="Sharma R."/>
        </authorList>
    </citation>
    <scope>NUCLEOTIDE SEQUENCE [LARGE SCALE GENOMIC DNA]</scope>
    <source>
        <strain evidence="2 3">LW7</strain>
    </source>
</reference>
<proteinExistence type="predicted"/>
<dbReference type="STRING" id="1189621.A3SI_08711"/>
<keyword evidence="1" id="KW-0732">Signal</keyword>